<evidence type="ECO:0000313" key="5">
    <source>
        <dbReference type="Proteomes" id="UP001549799"/>
    </source>
</evidence>
<protein>
    <submittedName>
        <fullName evidence="4">Amidohydrolase family protein</fullName>
    </submittedName>
</protein>
<comment type="caution">
    <text evidence="4">The sequence shown here is derived from an EMBL/GenBank/DDBJ whole genome shotgun (WGS) entry which is preliminary data.</text>
</comment>
<dbReference type="InterPro" id="IPR032465">
    <property type="entry name" value="ACMSD"/>
</dbReference>
<keyword evidence="1" id="KW-0456">Lyase</keyword>
<dbReference type="InterPro" id="IPR006680">
    <property type="entry name" value="Amidohydro-rel"/>
</dbReference>
<dbReference type="PANTHER" id="PTHR21240:SF28">
    <property type="entry name" value="ISO-OROTATE DECARBOXYLASE (EUROFUNG)"/>
    <property type="match status" value="1"/>
</dbReference>
<evidence type="ECO:0000259" key="3">
    <source>
        <dbReference type="Pfam" id="PF04909"/>
    </source>
</evidence>
<keyword evidence="2" id="KW-0732">Signal</keyword>
<reference evidence="4 5" key="1">
    <citation type="submission" date="2024-07" db="EMBL/GenBank/DDBJ databases">
        <title>The genome sequence of type strain Sediminicola arcticus GDMCC 1.2805.</title>
        <authorList>
            <person name="Liu Y."/>
        </authorList>
    </citation>
    <scope>NUCLEOTIDE SEQUENCE [LARGE SCALE GENOMIC DNA]</scope>
    <source>
        <strain evidence="4 5">GDMCC 1.2805</strain>
    </source>
</reference>
<dbReference type="PANTHER" id="PTHR21240">
    <property type="entry name" value="2-AMINO-3-CARBOXYLMUCONATE-6-SEMIALDEHYDE DECARBOXYLASE"/>
    <property type="match status" value="1"/>
</dbReference>
<dbReference type="Proteomes" id="UP001549799">
    <property type="component" value="Unassembled WGS sequence"/>
</dbReference>
<gene>
    <name evidence="4" type="ORF">ABXZ36_08005</name>
</gene>
<dbReference type="SUPFAM" id="SSF51556">
    <property type="entry name" value="Metallo-dependent hydrolases"/>
    <property type="match status" value="1"/>
</dbReference>
<feature type="chain" id="PRO_5045532438" evidence="2">
    <location>
        <begin position="21"/>
        <end position="365"/>
    </location>
</feature>
<dbReference type="Pfam" id="PF04909">
    <property type="entry name" value="Amidohydro_2"/>
    <property type="match status" value="1"/>
</dbReference>
<sequence length="365" mass="42128">MMNKKRILTSLSLVSFSLFALQAQVMDFETYNPTSTLIVPENEVKKAKFPFIDVHSHQYRMPDQDLSELIAAMDTLNEGIMVNLSGGSGEKLLGSITNIKKNYPNRFVVFANIDFEGAKDEEWSKKAADQLEEDVKNGARGLKVFKSLGLRNKDSEGKRLAIDDARLDPIWAKCGELGIPVLIHAADPEPFWDDFDADNERWLELKTHPRRKRTDTDPAPWEQIIGEQHHIFKKHPKTNFIAAHMGWYANDLQKLSELMDEMPNMNVGISAVIAELGRQPQNAHKFFIKYQDRILFGKDSWKPEEFPTYFRVLETNDEYFPYYKKYHAFWAMYGIGLPDNVLKKVYYKNALRLIPGLDTNLFPMD</sequence>
<accession>A0ABV2SV19</accession>
<dbReference type="InterPro" id="IPR032466">
    <property type="entry name" value="Metal_Hydrolase"/>
</dbReference>
<name>A0ABV2SV19_9FLAO</name>
<feature type="signal peptide" evidence="2">
    <location>
        <begin position="1"/>
        <end position="20"/>
    </location>
</feature>
<organism evidence="4 5">
    <name type="scientific">Sediminicola arcticus</name>
    <dbReference type="NCBI Taxonomy" id="1574308"/>
    <lineage>
        <taxon>Bacteria</taxon>
        <taxon>Pseudomonadati</taxon>
        <taxon>Bacteroidota</taxon>
        <taxon>Flavobacteriia</taxon>
        <taxon>Flavobacteriales</taxon>
        <taxon>Flavobacteriaceae</taxon>
        <taxon>Sediminicola</taxon>
    </lineage>
</organism>
<dbReference type="RefSeq" id="WP_354614986.1">
    <property type="nucleotide sequence ID" value="NZ_JBEXAE010000003.1"/>
</dbReference>
<feature type="domain" description="Amidohydrolase-related" evidence="3">
    <location>
        <begin position="119"/>
        <end position="354"/>
    </location>
</feature>
<proteinExistence type="predicted"/>
<keyword evidence="5" id="KW-1185">Reference proteome</keyword>
<evidence type="ECO:0000256" key="2">
    <source>
        <dbReference type="SAM" id="SignalP"/>
    </source>
</evidence>
<evidence type="ECO:0000313" key="4">
    <source>
        <dbReference type="EMBL" id="MET6990590.1"/>
    </source>
</evidence>
<dbReference type="EMBL" id="JBEXAE010000003">
    <property type="protein sequence ID" value="MET6990590.1"/>
    <property type="molecule type" value="Genomic_DNA"/>
</dbReference>
<evidence type="ECO:0000256" key="1">
    <source>
        <dbReference type="ARBA" id="ARBA00023239"/>
    </source>
</evidence>
<dbReference type="Gene3D" id="3.20.20.140">
    <property type="entry name" value="Metal-dependent hydrolases"/>
    <property type="match status" value="1"/>
</dbReference>